<sequence length="214" mass="24234">FIDSVPIYGFLLLLNIPSFLVTPFLVLDLPTTGWKLLFYALAVLGNIFLIIWTRGASTYYIYSYFVQSNVSIFGAFKNTLPKLEQLILGSWMVLGVFLVGLILFIIPGIYLIVKYYFFAEAILIENRTAKDGMNRSSDLVRGRWTSVFLAILVNFLVFDYLANDLSSKIIVGLFPKIEERAGIIGTILGFLVNPFNQVYNVLLFMRVRQQSSPG</sequence>
<dbReference type="AlphaFoldDB" id="A0A0C1RCE1"/>
<comment type="caution">
    <text evidence="3">The sequence shown here is derived from an EMBL/GenBank/DDBJ whole genome shotgun (WGS) entry which is preliminary data.</text>
</comment>
<keyword evidence="1" id="KW-0812">Transmembrane</keyword>
<keyword evidence="1" id="KW-1133">Transmembrane helix</keyword>
<reference evidence="3" key="1">
    <citation type="journal article" date="2015" name="Genome Announc.">
        <title>Draft Genome Sequence of Tolypothrix boutellei Strain VB521301.</title>
        <authorList>
            <person name="Chandrababunaidu M.M."/>
            <person name="Singh D."/>
            <person name="Sen D."/>
            <person name="Bhan S."/>
            <person name="Das S."/>
            <person name="Gupta A."/>
            <person name="Adhikary S.P."/>
            <person name="Tripathy S."/>
        </authorList>
    </citation>
    <scope>NUCLEOTIDE SEQUENCE</scope>
    <source>
        <strain evidence="3">VB521301</strain>
    </source>
</reference>
<feature type="domain" description="DUF7847" evidence="2">
    <location>
        <begin position="86"/>
        <end position="157"/>
    </location>
</feature>
<evidence type="ECO:0000313" key="3">
    <source>
        <dbReference type="EMBL" id="KIE09945.1"/>
    </source>
</evidence>
<feature type="transmembrane region" description="Helical" evidence="1">
    <location>
        <begin position="88"/>
        <end position="113"/>
    </location>
</feature>
<feature type="transmembrane region" description="Helical" evidence="1">
    <location>
        <begin position="144"/>
        <end position="162"/>
    </location>
</feature>
<dbReference type="EMBL" id="JHEG02000053">
    <property type="protein sequence ID" value="KIE09945.1"/>
    <property type="molecule type" value="Genomic_DNA"/>
</dbReference>
<keyword evidence="1" id="KW-0472">Membrane</keyword>
<protein>
    <recommendedName>
        <fullName evidence="2">DUF7847 domain-containing protein</fullName>
    </recommendedName>
</protein>
<organism evidence="3">
    <name type="scientific">Tolypothrix bouteillei VB521301</name>
    <dbReference type="NCBI Taxonomy" id="1479485"/>
    <lineage>
        <taxon>Bacteria</taxon>
        <taxon>Bacillati</taxon>
        <taxon>Cyanobacteriota</taxon>
        <taxon>Cyanophyceae</taxon>
        <taxon>Nostocales</taxon>
        <taxon>Tolypothrichaceae</taxon>
        <taxon>Tolypothrix</taxon>
    </lineage>
</organism>
<evidence type="ECO:0000259" key="2">
    <source>
        <dbReference type="Pfam" id="PF25231"/>
    </source>
</evidence>
<feature type="non-terminal residue" evidence="3">
    <location>
        <position position="1"/>
    </location>
</feature>
<feature type="transmembrane region" description="Helical" evidence="1">
    <location>
        <begin position="6"/>
        <end position="29"/>
    </location>
</feature>
<name>A0A0C1RCE1_9CYAN</name>
<gene>
    <name evidence="3" type="ORF">DA73_0224870</name>
</gene>
<feature type="transmembrane region" description="Helical" evidence="1">
    <location>
        <begin position="183"/>
        <end position="205"/>
    </location>
</feature>
<evidence type="ECO:0000256" key="1">
    <source>
        <dbReference type="SAM" id="Phobius"/>
    </source>
</evidence>
<dbReference type="InterPro" id="IPR057169">
    <property type="entry name" value="DUF7847"/>
</dbReference>
<accession>A0A0C1RCE1</accession>
<dbReference type="Pfam" id="PF25231">
    <property type="entry name" value="DUF7847"/>
    <property type="match status" value="1"/>
</dbReference>
<feature type="transmembrane region" description="Helical" evidence="1">
    <location>
        <begin position="36"/>
        <end position="53"/>
    </location>
</feature>
<proteinExistence type="predicted"/>